<evidence type="ECO:0000313" key="3">
    <source>
        <dbReference type="Proteomes" id="UP001652445"/>
    </source>
</evidence>
<sequence length="65" mass="7543">MSASALDRWTKQSQNSGTFTEKANRTPEEKELITLRKENQRLTLLEDPDYAECLLMNREQVSNRG</sequence>
<dbReference type="EMBL" id="JAOQIO010000034">
    <property type="protein sequence ID" value="MCU6792794.1"/>
    <property type="molecule type" value="Genomic_DNA"/>
</dbReference>
<evidence type="ECO:0000313" key="2">
    <source>
        <dbReference type="EMBL" id="MCU6792794.1"/>
    </source>
</evidence>
<feature type="compositionally biased region" description="Polar residues" evidence="1">
    <location>
        <begin position="11"/>
        <end position="21"/>
    </location>
</feature>
<gene>
    <name evidence="2" type="ORF">OB236_11745</name>
</gene>
<keyword evidence="3" id="KW-1185">Reference proteome</keyword>
<evidence type="ECO:0000256" key="1">
    <source>
        <dbReference type="SAM" id="MobiDB-lite"/>
    </source>
</evidence>
<protein>
    <recommendedName>
        <fullName evidence="4">Transposase</fullName>
    </recommendedName>
</protein>
<dbReference type="Proteomes" id="UP001652445">
    <property type="component" value="Unassembled WGS sequence"/>
</dbReference>
<accession>A0ABT2UDS4</accession>
<organism evidence="2 3">
    <name type="scientific">Paenibacillus baimaensis</name>
    <dbReference type="NCBI Taxonomy" id="2982185"/>
    <lineage>
        <taxon>Bacteria</taxon>
        <taxon>Bacillati</taxon>
        <taxon>Bacillota</taxon>
        <taxon>Bacilli</taxon>
        <taxon>Bacillales</taxon>
        <taxon>Paenibacillaceae</taxon>
        <taxon>Paenibacillus</taxon>
    </lineage>
</organism>
<feature type="region of interest" description="Disordered" evidence="1">
    <location>
        <begin position="1"/>
        <end position="28"/>
    </location>
</feature>
<evidence type="ECO:0008006" key="4">
    <source>
        <dbReference type="Google" id="ProtNLM"/>
    </source>
</evidence>
<proteinExistence type="predicted"/>
<dbReference type="RefSeq" id="WP_262684161.1">
    <property type="nucleotide sequence ID" value="NZ_JAOQIO010000034.1"/>
</dbReference>
<comment type="caution">
    <text evidence="2">The sequence shown here is derived from an EMBL/GenBank/DDBJ whole genome shotgun (WGS) entry which is preliminary data.</text>
</comment>
<reference evidence="2 3" key="1">
    <citation type="submission" date="2022-09" db="EMBL/GenBank/DDBJ databases">
        <authorList>
            <person name="Han X.L."/>
            <person name="Wang Q."/>
            <person name="Lu T."/>
        </authorList>
    </citation>
    <scope>NUCLEOTIDE SEQUENCE [LARGE SCALE GENOMIC DNA]</scope>
    <source>
        <strain evidence="2 3">WQ 127069</strain>
    </source>
</reference>
<name>A0ABT2UDS4_9BACL</name>